<dbReference type="AlphaFoldDB" id="A0A919BC18"/>
<dbReference type="FunFam" id="1.10.10.10:FF:000001">
    <property type="entry name" value="LysR family transcriptional regulator"/>
    <property type="match status" value="1"/>
</dbReference>
<dbReference type="PROSITE" id="PS50931">
    <property type="entry name" value="HTH_LYSR"/>
    <property type="match status" value="1"/>
</dbReference>
<dbReference type="InterPro" id="IPR000847">
    <property type="entry name" value="LysR_HTH_N"/>
</dbReference>
<sequence>MDLKQLQYFIAVYEQGSFSHAAKVCYIAQPSISAAISQLESQFNQVLFNRHARGVSATPAGQQLYPLAKQLIGQAKAIQTSLMGDQEKQQFSLGVTKGLGVKRMSTLLKQFISEQPQMELTLVPQYEQCNARIIIKEELASNESYHVIWQEQYLLALPLEHPLSLKDHITLDDLDGVDFIQRTPCSAWQLLQDTLTLSGIQLAIRAKIQTIDYALGLVKAGLGGALVPAHKEIIDQSDICFKPLQQLALHREIVLAYSNTSPLVETLLDCINNMPAYKD</sequence>
<organism evidence="7 8">
    <name type="scientific">Thalassotalea marina</name>
    <dbReference type="NCBI Taxonomy" id="1673741"/>
    <lineage>
        <taxon>Bacteria</taxon>
        <taxon>Pseudomonadati</taxon>
        <taxon>Pseudomonadota</taxon>
        <taxon>Gammaproteobacteria</taxon>
        <taxon>Alteromonadales</taxon>
        <taxon>Colwelliaceae</taxon>
        <taxon>Thalassotalea</taxon>
    </lineage>
</organism>
<reference evidence="7" key="2">
    <citation type="submission" date="2020-09" db="EMBL/GenBank/DDBJ databases">
        <authorList>
            <person name="Sun Q."/>
            <person name="Kim S."/>
        </authorList>
    </citation>
    <scope>NUCLEOTIDE SEQUENCE</scope>
    <source>
        <strain evidence="7">KCTC 42731</strain>
    </source>
</reference>
<reference evidence="7" key="1">
    <citation type="journal article" date="2014" name="Int. J. Syst. Evol. Microbiol.">
        <title>Complete genome sequence of Corynebacterium casei LMG S-19264T (=DSM 44701T), isolated from a smear-ripened cheese.</title>
        <authorList>
            <consortium name="US DOE Joint Genome Institute (JGI-PGF)"/>
            <person name="Walter F."/>
            <person name="Albersmeier A."/>
            <person name="Kalinowski J."/>
            <person name="Ruckert C."/>
        </authorList>
    </citation>
    <scope>NUCLEOTIDE SEQUENCE</scope>
    <source>
        <strain evidence="7">KCTC 42731</strain>
    </source>
</reference>
<dbReference type="Gene3D" id="1.10.10.10">
    <property type="entry name" value="Winged helix-like DNA-binding domain superfamily/Winged helix DNA-binding domain"/>
    <property type="match status" value="1"/>
</dbReference>
<dbReference type="PANTHER" id="PTHR30346:SF26">
    <property type="entry name" value="HYDROGEN PEROXIDE-INDUCIBLE GENES ACTIVATOR"/>
    <property type="match status" value="1"/>
</dbReference>
<dbReference type="GO" id="GO:0032993">
    <property type="term" value="C:protein-DNA complex"/>
    <property type="evidence" value="ECO:0007669"/>
    <property type="project" value="TreeGrafter"/>
</dbReference>
<dbReference type="CDD" id="cd08414">
    <property type="entry name" value="PBP2_LTTR_aromatics_like"/>
    <property type="match status" value="1"/>
</dbReference>
<evidence type="ECO:0000256" key="2">
    <source>
        <dbReference type="ARBA" id="ARBA00023015"/>
    </source>
</evidence>
<dbReference type="InterPro" id="IPR036388">
    <property type="entry name" value="WH-like_DNA-bd_sf"/>
</dbReference>
<gene>
    <name evidence="7" type="ORF">GCM10017161_03010</name>
</gene>
<dbReference type="Pfam" id="PF00126">
    <property type="entry name" value="HTH_1"/>
    <property type="match status" value="1"/>
</dbReference>
<dbReference type="InterPro" id="IPR036390">
    <property type="entry name" value="WH_DNA-bd_sf"/>
</dbReference>
<keyword evidence="3" id="KW-0238">DNA-binding</keyword>
<evidence type="ECO:0000313" key="7">
    <source>
        <dbReference type="EMBL" id="GHF79245.1"/>
    </source>
</evidence>
<evidence type="ECO:0000256" key="1">
    <source>
        <dbReference type="ARBA" id="ARBA00009437"/>
    </source>
</evidence>
<proteinExistence type="inferred from homology"/>
<feature type="domain" description="HTH lysR-type" evidence="6">
    <location>
        <begin position="1"/>
        <end position="58"/>
    </location>
</feature>
<protein>
    <submittedName>
        <fullName evidence="7">LysR family transcriptional regulator</fullName>
    </submittedName>
</protein>
<dbReference type="PRINTS" id="PR00039">
    <property type="entry name" value="HTHLYSR"/>
</dbReference>
<evidence type="ECO:0000259" key="6">
    <source>
        <dbReference type="PROSITE" id="PS50931"/>
    </source>
</evidence>
<dbReference type="SUPFAM" id="SSF46785">
    <property type="entry name" value="Winged helix' DNA-binding domain"/>
    <property type="match status" value="1"/>
</dbReference>
<accession>A0A919BC18</accession>
<evidence type="ECO:0000313" key="8">
    <source>
        <dbReference type="Proteomes" id="UP000623842"/>
    </source>
</evidence>
<dbReference type="Proteomes" id="UP000623842">
    <property type="component" value="Unassembled WGS sequence"/>
</dbReference>
<dbReference type="GO" id="GO:0003700">
    <property type="term" value="F:DNA-binding transcription factor activity"/>
    <property type="evidence" value="ECO:0007669"/>
    <property type="project" value="InterPro"/>
</dbReference>
<dbReference type="SUPFAM" id="SSF53850">
    <property type="entry name" value="Periplasmic binding protein-like II"/>
    <property type="match status" value="1"/>
</dbReference>
<keyword evidence="8" id="KW-1185">Reference proteome</keyword>
<keyword evidence="5" id="KW-0804">Transcription</keyword>
<dbReference type="InterPro" id="IPR005119">
    <property type="entry name" value="LysR_subst-bd"/>
</dbReference>
<comment type="similarity">
    <text evidence="1">Belongs to the LysR transcriptional regulatory family.</text>
</comment>
<dbReference type="RefSeq" id="WP_189766948.1">
    <property type="nucleotide sequence ID" value="NZ_BNCK01000001.1"/>
</dbReference>
<comment type="caution">
    <text evidence="7">The sequence shown here is derived from an EMBL/GenBank/DDBJ whole genome shotgun (WGS) entry which is preliminary data.</text>
</comment>
<dbReference type="Pfam" id="PF03466">
    <property type="entry name" value="LysR_substrate"/>
    <property type="match status" value="1"/>
</dbReference>
<evidence type="ECO:0000256" key="5">
    <source>
        <dbReference type="ARBA" id="ARBA00023163"/>
    </source>
</evidence>
<dbReference type="Gene3D" id="3.40.190.10">
    <property type="entry name" value="Periplasmic binding protein-like II"/>
    <property type="match status" value="2"/>
</dbReference>
<keyword evidence="4" id="KW-0010">Activator</keyword>
<dbReference type="PANTHER" id="PTHR30346">
    <property type="entry name" value="TRANSCRIPTIONAL DUAL REGULATOR HCAR-RELATED"/>
    <property type="match status" value="1"/>
</dbReference>
<dbReference type="EMBL" id="BNCK01000001">
    <property type="protein sequence ID" value="GHF79245.1"/>
    <property type="molecule type" value="Genomic_DNA"/>
</dbReference>
<evidence type="ECO:0000256" key="3">
    <source>
        <dbReference type="ARBA" id="ARBA00023125"/>
    </source>
</evidence>
<evidence type="ECO:0000256" key="4">
    <source>
        <dbReference type="ARBA" id="ARBA00023159"/>
    </source>
</evidence>
<keyword evidence="2" id="KW-0805">Transcription regulation</keyword>
<dbReference type="GO" id="GO:0003677">
    <property type="term" value="F:DNA binding"/>
    <property type="evidence" value="ECO:0007669"/>
    <property type="project" value="UniProtKB-KW"/>
</dbReference>
<name>A0A919BC18_9GAMM</name>